<evidence type="ECO:0000313" key="8">
    <source>
        <dbReference type="Proteomes" id="UP000789396"/>
    </source>
</evidence>
<feature type="compositionally biased region" description="Basic and acidic residues" evidence="5">
    <location>
        <begin position="370"/>
        <end position="380"/>
    </location>
</feature>
<dbReference type="PANTHER" id="PTHR15107">
    <property type="entry name" value="RETINOBLASTOMA BINDING PROTEIN 8"/>
    <property type="match status" value="1"/>
</dbReference>
<evidence type="ECO:0000256" key="3">
    <source>
        <dbReference type="ARBA" id="ARBA00023242"/>
    </source>
</evidence>
<dbReference type="GO" id="GO:0010792">
    <property type="term" value="P:DNA double-strand break processing involved in repair via single-strand annealing"/>
    <property type="evidence" value="ECO:0007669"/>
    <property type="project" value="TreeGrafter"/>
</dbReference>
<keyword evidence="3" id="KW-0539">Nucleus</keyword>
<accession>A0A9N9A9X5</accession>
<feature type="coiled-coil region" evidence="4">
    <location>
        <begin position="43"/>
        <end position="78"/>
    </location>
</feature>
<dbReference type="OrthoDB" id="5801062at2759"/>
<feature type="region of interest" description="Disordered" evidence="5">
    <location>
        <begin position="450"/>
        <end position="469"/>
    </location>
</feature>
<comment type="subcellular location">
    <subcellularLocation>
        <location evidence="1">Nucleus</location>
    </subcellularLocation>
</comment>
<feature type="region of interest" description="Disordered" evidence="5">
    <location>
        <begin position="172"/>
        <end position="228"/>
    </location>
</feature>
<evidence type="ECO:0000259" key="6">
    <source>
        <dbReference type="Pfam" id="PF08573"/>
    </source>
</evidence>
<reference evidence="7" key="1">
    <citation type="submission" date="2021-06" db="EMBL/GenBank/DDBJ databases">
        <authorList>
            <person name="Kallberg Y."/>
            <person name="Tangrot J."/>
            <person name="Rosling A."/>
        </authorList>
    </citation>
    <scope>NUCLEOTIDE SEQUENCE</scope>
    <source>
        <strain evidence="7">IN212</strain>
    </source>
</reference>
<sequence>MQSSYASIEIGHRDSRERSTPFTSSSSSYLPASLVQNILGCQAQALEAKANKVIQQENSALRQRIEHLENQLWSLKKKNSLRNIDNGDDIFSEDMDIDIKKPDAMEVEKENRDEKHQKELENSNKEWSEKYSELQKKYDQQSKDYQDLKDHYKQRSSEWKLTKQWIENAKRLSRARKGKSDGATAANAESRARCACQQDNNSPTTSDDKSSGTLTDVTNVQNHMPHTHVNNVSIISIDSASTQAPDNKRDCGNSFHDSDNQYQSDILSSNLSLNSLGEKSQSDHQYIQDSTELWNNNQKISDKALSCESSSSVTDQTNLDHDNAEILKRQKDVDFGPLDGTNAEHPIDIDDYDDNLFLADDDDQSSSKKRSADVVIKQEQDDSNTLPPLENNQHKRWKLLPSGKDRYSLDNDIVNTPHQDYRDPLMDDNKPVASERISNDGEESPMLLTPITPHNIRNKNTSHRSTVSPNLSETNIRFNETVRKQSERRQLQGEDCRDCRRYYEITGPMPIPDATGLNRCGHTNQVQSAELLMEARLHYTSKHRTKYSRAPTPPGFWRVGFPTSQELAETNEQSIEYEKSREDQKRKENEYLKNREHKWDRI</sequence>
<feature type="compositionally biased region" description="Acidic residues" evidence="5">
    <location>
        <begin position="354"/>
        <end position="364"/>
    </location>
</feature>
<feature type="region of interest" description="Disordered" evidence="5">
    <location>
        <begin position="1"/>
        <end position="27"/>
    </location>
</feature>
<dbReference type="EMBL" id="CAJVPZ010002986">
    <property type="protein sequence ID" value="CAG8522624.1"/>
    <property type="molecule type" value="Genomic_DNA"/>
</dbReference>
<dbReference type="GO" id="GO:0005634">
    <property type="term" value="C:nucleus"/>
    <property type="evidence" value="ECO:0007669"/>
    <property type="project" value="UniProtKB-SubCell"/>
</dbReference>
<feature type="compositionally biased region" description="Basic and acidic residues" evidence="5">
    <location>
        <begin position="576"/>
        <end position="602"/>
    </location>
</feature>
<feature type="compositionally biased region" description="Basic and acidic residues" evidence="5">
    <location>
        <begin position="246"/>
        <end position="259"/>
    </location>
</feature>
<keyword evidence="8" id="KW-1185">Reference proteome</keyword>
<organism evidence="7 8">
    <name type="scientific">Racocetra fulgida</name>
    <dbReference type="NCBI Taxonomy" id="60492"/>
    <lineage>
        <taxon>Eukaryota</taxon>
        <taxon>Fungi</taxon>
        <taxon>Fungi incertae sedis</taxon>
        <taxon>Mucoromycota</taxon>
        <taxon>Glomeromycotina</taxon>
        <taxon>Glomeromycetes</taxon>
        <taxon>Diversisporales</taxon>
        <taxon>Gigasporaceae</taxon>
        <taxon>Racocetra</taxon>
    </lineage>
</organism>
<proteinExistence type="predicted"/>
<evidence type="ECO:0000256" key="4">
    <source>
        <dbReference type="SAM" id="Coils"/>
    </source>
</evidence>
<feature type="region of interest" description="Disordered" evidence="5">
    <location>
        <begin position="568"/>
        <end position="602"/>
    </location>
</feature>
<feature type="region of interest" description="Disordered" evidence="5">
    <location>
        <begin position="105"/>
        <end position="133"/>
    </location>
</feature>
<dbReference type="GO" id="GO:0003684">
    <property type="term" value="F:damaged DNA binding"/>
    <property type="evidence" value="ECO:0007669"/>
    <property type="project" value="TreeGrafter"/>
</dbReference>
<dbReference type="AlphaFoldDB" id="A0A9N9A9X5"/>
<gene>
    <name evidence="7" type="ORF">RFULGI_LOCUS3424</name>
</gene>
<feature type="compositionally biased region" description="Basic and acidic residues" evidence="5">
    <location>
        <begin position="10"/>
        <end position="19"/>
    </location>
</feature>
<keyword evidence="4" id="KW-0175">Coiled coil</keyword>
<protein>
    <submittedName>
        <fullName evidence="7">11102_t:CDS:1</fullName>
    </submittedName>
</protein>
<evidence type="ECO:0000313" key="7">
    <source>
        <dbReference type="EMBL" id="CAG8522624.1"/>
    </source>
</evidence>
<feature type="region of interest" description="Disordered" evidence="5">
    <location>
        <begin position="241"/>
        <end position="261"/>
    </location>
</feature>
<feature type="domain" description="DNA endonuclease activator Ctp1 C-terminal" evidence="6">
    <location>
        <begin position="478"/>
        <end position="566"/>
    </location>
</feature>
<keyword evidence="2" id="KW-0227">DNA damage</keyword>
<dbReference type="Pfam" id="PF08573">
    <property type="entry name" value="SAE2"/>
    <property type="match status" value="1"/>
</dbReference>
<dbReference type="PANTHER" id="PTHR15107:SF0">
    <property type="entry name" value="DNA ENDONUCLEASE ACTIVATOR CTP1 C-TERMINAL DOMAIN-CONTAINING PROTEIN"/>
    <property type="match status" value="1"/>
</dbReference>
<evidence type="ECO:0000256" key="1">
    <source>
        <dbReference type="ARBA" id="ARBA00004123"/>
    </source>
</evidence>
<name>A0A9N9A9X5_9GLOM</name>
<comment type="caution">
    <text evidence="7">The sequence shown here is derived from an EMBL/GenBank/DDBJ whole genome shotgun (WGS) entry which is preliminary data.</text>
</comment>
<dbReference type="InterPro" id="IPR013882">
    <property type="entry name" value="Ctp1_C"/>
</dbReference>
<evidence type="ECO:0000256" key="2">
    <source>
        <dbReference type="ARBA" id="ARBA00022763"/>
    </source>
</evidence>
<feature type="compositionally biased region" description="Polar residues" evidence="5">
    <location>
        <begin position="197"/>
        <end position="228"/>
    </location>
</feature>
<dbReference type="InterPro" id="IPR033316">
    <property type="entry name" value="RBBP8-like"/>
</dbReference>
<feature type="region of interest" description="Disordered" evidence="5">
    <location>
        <begin position="354"/>
        <end position="395"/>
    </location>
</feature>
<evidence type="ECO:0000256" key="5">
    <source>
        <dbReference type="SAM" id="MobiDB-lite"/>
    </source>
</evidence>
<dbReference type="Proteomes" id="UP000789396">
    <property type="component" value="Unassembled WGS sequence"/>
</dbReference>